<dbReference type="Proteomes" id="UP001501079">
    <property type="component" value="Unassembled WGS sequence"/>
</dbReference>
<dbReference type="Pfam" id="PF11238">
    <property type="entry name" value="DUF3039"/>
    <property type="match status" value="1"/>
</dbReference>
<organism evidence="1 2">
    <name type="scientific">Gryllotalpicola koreensis</name>
    <dbReference type="NCBI Taxonomy" id="993086"/>
    <lineage>
        <taxon>Bacteria</taxon>
        <taxon>Bacillati</taxon>
        <taxon>Actinomycetota</taxon>
        <taxon>Actinomycetes</taxon>
        <taxon>Micrococcales</taxon>
        <taxon>Microbacteriaceae</taxon>
        <taxon>Gryllotalpicola</taxon>
    </lineage>
</organism>
<reference evidence="2" key="1">
    <citation type="journal article" date="2019" name="Int. J. Syst. Evol. Microbiol.">
        <title>The Global Catalogue of Microorganisms (GCM) 10K type strain sequencing project: providing services to taxonomists for standard genome sequencing and annotation.</title>
        <authorList>
            <consortium name="The Broad Institute Genomics Platform"/>
            <consortium name="The Broad Institute Genome Sequencing Center for Infectious Disease"/>
            <person name="Wu L."/>
            <person name="Ma J."/>
        </authorList>
    </citation>
    <scope>NUCLEOTIDE SEQUENCE [LARGE SCALE GENOMIC DNA]</scope>
    <source>
        <strain evidence="2">JCM 17591</strain>
    </source>
</reference>
<evidence type="ECO:0000313" key="2">
    <source>
        <dbReference type="Proteomes" id="UP001501079"/>
    </source>
</evidence>
<sequence>MSISEPGGPLEGGSTATLDRELEELLEKESIEEGDHDRFSHYVRKEAILESAVTGKPVKALCGKVWVPGRDPEKFPVCPECKEIYESLAD</sequence>
<accession>A0ABP8A750</accession>
<dbReference type="InterPro" id="IPR021400">
    <property type="entry name" value="DUF3039"/>
</dbReference>
<dbReference type="EMBL" id="BAABBW010000005">
    <property type="protein sequence ID" value="GAA4179196.1"/>
    <property type="molecule type" value="Genomic_DNA"/>
</dbReference>
<evidence type="ECO:0000313" key="1">
    <source>
        <dbReference type="EMBL" id="GAA4179196.1"/>
    </source>
</evidence>
<protein>
    <recommendedName>
        <fullName evidence="3">DUF3039 domain-containing protein</fullName>
    </recommendedName>
</protein>
<dbReference type="RefSeq" id="WP_344756081.1">
    <property type="nucleotide sequence ID" value="NZ_BAABBW010000005.1"/>
</dbReference>
<name>A0ABP8A750_9MICO</name>
<evidence type="ECO:0008006" key="3">
    <source>
        <dbReference type="Google" id="ProtNLM"/>
    </source>
</evidence>
<gene>
    <name evidence="1" type="ORF">GCM10022287_31120</name>
</gene>
<comment type="caution">
    <text evidence="1">The sequence shown here is derived from an EMBL/GenBank/DDBJ whole genome shotgun (WGS) entry which is preliminary data.</text>
</comment>
<proteinExistence type="predicted"/>
<keyword evidence="2" id="KW-1185">Reference proteome</keyword>